<organism evidence="2 3">
    <name type="scientific">Mameliella alba</name>
    <dbReference type="NCBI Taxonomy" id="561184"/>
    <lineage>
        <taxon>Bacteria</taxon>
        <taxon>Pseudomonadati</taxon>
        <taxon>Pseudomonadota</taxon>
        <taxon>Alphaproteobacteria</taxon>
        <taxon>Rhodobacterales</taxon>
        <taxon>Roseobacteraceae</taxon>
        <taxon>Mameliella</taxon>
    </lineage>
</organism>
<dbReference type="PATRIC" id="fig|1515334.3.peg.1936"/>
<proteinExistence type="predicted"/>
<dbReference type="InterPro" id="IPR036844">
    <property type="entry name" value="Hint_dom_sf"/>
</dbReference>
<evidence type="ECO:0000313" key="2">
    <source>
        <dbReference type="EMBL" id="KHQ53393.1"/>
    </source>
</evidence>
<protein>
    <submittedName>
        <fullName evidence="2">Hemolysin-type calcium-binding protein</fullName>
    </submittedName>
</protein>
<reference evidence="2 3" key="1">
    <citation type="submission" date="2014-10" db="EMBL/GenBank/DDBJ databases">
        <title>Genome sequence of Ponticoccus sp. strain UMTAT08 isolated from clonal culture of toxic dinoflagellate Alexandrium tamiyavanichii.</title>
        <authorList>
            <person name="Gan H.Y."/>
            <person name="Muhd D.-D."/>
            <person name="Mohd Noor M.E."/>
            <person name="Yeong Y.S."/>
            <person name="Usup G."/>
        </authorList>
    </citation>
    <scope>NUCLEOTIDE SEQUENCE [LARGE SCALE GENOMIC DNA]</scope>
    <source>
        <strain evidence="2 3">UMTAT08</strain>
    </source>
</reference>
<dbReference type="RefSeq" id="WP_043140288.1">
    <property type="nucleotide sequence ID" value="NZ_JSUQ01000007.1"/>
</dbReference>
<dbReference type="InterPro" id="IPR028992">
    <property type="entry name" value="Hedgehog/Intein_dom"/>
</dbReference>
<gene>
    <name evidence="2" type="ORF">OA50_01923</name>
</gene>
<dbReference type="EMBL" id="JSUQ01000007">
    <property type="protein sequence ID" value="KHQ53393.1"/>
    <property type="molecule type" value="Genomic_DNA"/>
</dbReference>
<feature type="domain" description="Hedgehog/Intein (Hint)" evidence="1">
    <location>
        <begin position="162"/>
        <end position="308"/>
    </location>
</feature>
<sequence length="358" mass="38134">MGTGYRGTFVISWAQTEIDGVRDAPEPALQVGAAWSWSGEPVRVDGPASLLPLGERADPGEDIRPRAARMVRRLVGAALAAERPRGADLREAGQDAPGGDSTFVVTDGRKGYTVTLIPVGPHVPPLLMCLDELPPAGIDLWVVHHVRSAQTLAARSDPGGVICFTPRTRILTPRGPVPVGLLCEGDLVQTKDSGAQPICWIGSRRMSGARLFAMPALRPIRVRAGALGLGQPNSDILVSPDHRMVVRGAPAQALFNTPEVLVTARDLVDGKGVVQDSTVKEVTYVHLLLPRHEVLFADGVETESFHPANTALTSLDAEDRKRLLRTLPGVASNPQGYGAYARRNLSASEAAILLHEAA</sequence>
<evidence type="ECO:0000259" key="1">
    <source>
        <dbReference type="Pfam" id="PF13403"/>
    </source>
</evidence>
<dbReference type="OrthoDB" id="6305173at2"/>
<dbReference type="SUPFAM" id="SSF51294">
    <property type="entry name" value="Hedgehog/intein (Hint) domain"/>
    <property type="match status" value="1"/>
</dbReference>
<dbReference type="Pfam" id="PF13403">
    <property type="entry name" value="Hint_2"/>
    <property type="match status" value="1"/>
</dbReference>
<comment type="caution">
    <text evidence="2">The sequence shown here is derived from an EMBL/GenBank/DDBJ whole genome shotgun (WGS) entry which is preliminary data.</text>
</comment>
<accession>A0A0B3S372</accession>
<name>A0A0B3S372_9RHOB</name>
<evidence type="ECO:0000313" key="3">
    <source>
        <dbReference type="Proteomes" id="UP000030960"/>
    </source>
</evidence>
<dbReference type="Proteomes" id="UP000030960">
    <property type="component" value="Unassembled WGS sequence"/>
</dbReference>
<keyword evidence="3" id="KW-1185">Reference proteome</keyword>
<dbReference type="STRING" id="561184.SAMN05216376_106297"/>
<dbReference type="AlphaFoldDB" id="A0A0B3S372"/>